<evidence type="ECO:0000259" key="1">
    <source>
        <dbReference type="PROSITE" id="PS51733"/>
    </source>
</evidence>
<dbReference type="AlphaFoldDB" id="A0A7J9SK87"/>
<accession>A0A7J9SK87</accession>
<organism evidence="2 3">
    <name type="scientific">Halobellus ruber</name>
    <dbReference type="NCBI Taxonomy" id="2761102"/>
    <lineage>
        <taxon>Archaea</taxon>
        <taxon>Methanobacteriati</taxon>
        <taxon>Methanobacteriota</taxon>
        <taxon>Stenosarchaea group</taxon>
        <taxon>Halobacteria</taxon>
        <taxon>Halobacteriales</taxon>
        <taxon>Haloferacaceae</taxon>
        <taxon>Halobellus</taxon>
    </lineage>
</organism>
<dbReference type="PANTHER" id="PTHR43679">
    <property type="entry name" value="OCTANOYLTRANSFERASE LIPM-RELATED"/>
    <property type="match status" value="1"/>
</dbReference>
<dbReference type="PROSITE" id="PS51733">
    <property type="entry name" value="BPL_LPL_CATALYTIC"/>
    <property type="match status" value="1"/>
</dbReference>
<evidence type="ECO:0000313" key="3">
    <source>
        <dbReference type="Proteomes" id="UP000546257"/>
    </source>
</evidence>
<dbReference type="InterPro" id="IPR004143">
    <property type="entry name" value="BPL_LPL_catalytic"/>
</dbReference>
<evidence type="ECO:0000313" key="2">
    <source>
        <dbReference type="EMBL" id="MBB6646793.1"/>
    </source>
</evidence>
<dbReference type="InterPro" id="IPR050664">
    <property type="entry name" value="Octanoyltrans_LipM/LipL"/>
</dbReference>
<proteinExistence type="predicted"/>
<dbReference type="SUPFAM" id="SSF55681">
    <property type="entry name" value="Class II aaRS and biotin synthetases"/>
    <property type="match status" value="1"/>
</dbReference>
<feature type="domain" description="BPL/LPL catalytic" evidence="1">
    <location>
        <begin position="34"/>
        <end position="228"/>
    </location>
</feature>
<dbReference type="Pfam" id="PF21948">
    <property type="entry name" value="LplA-B_cat"/>
    <property type="match status" value="1"/>
</dbReference>
<keyword evidence="2" id="KW-0436">Ligase</keyword>
<comment type="caution">
    <text evidence="2">The sequence shown here is derived from an EMBL/GenBank/DDBJ whole genome shotgun (WGS) entry which is preliminary data.</text>
</comment>
<dbReference type="InterPro" id="IPR045864">
    <property type="entry name" value="aa-tRNA-synth_II/BPL/LPL"/>
</dbReference>
<dbReference type="PANTHER" id="PTHR43679:SF2">
    <property type="entry name" value="OCTANOYL-[GCVH]:PROTEIN N-OCTANOYLTRANSFERASE"/>
    <property type="match status" value="1"/>
</dbReference>
<keyword evidence="3" id="KW-1185">Reference proteome</keyword>
<protein>
    <submittedName>
        <fullName evidence="2">Lipoate--protein ligase family protein</fullName>
    </submittedName>
</protein>
<dbReference type="Gene3D" id="3.30.930.10">
    <property type="entry name" value="Bira Bifunctional Protein, Domain 2"/>
    <property type="match status" value="1"/>
</dbReference>
<sequence length="238" mass="24902">MRPETERVRVVGGRAADPNADRAAVDAALRVAVGESTPVVRAWKPHRHVAFGRRDAREEGYDRARSAAEEHGYRPIERSVGGRAVAYSGTTVAFAAAIPTPDPRSGIGARYDAATSGVVRALRTLGVPARRGEPDAAFCPGEHSVQAHGKIAGIAQRVRRDAALVSGIVITTDHEAIAAVLDPIYEALGVPFDPDSVGSVARSGSTAAPDPVVDALLDAFCSGLKRDPIDVTSLLDDG</sequence>
<dbReference type="Proteomes" id="UP000546257">
    <property type="component" value="Unassembled WGS sequence"/>
</dbReference>
<name>A0A7J9SK87_9EURY</name>
<dbReference type="EMBL" id="JACKXD010000003">
    <property type="protein sequence ID" value="MBB6646793.1"/>
    <property type="molecule type" value="Genomic_DNA"/>
</dbReference>
<gene>
    <name evidence="2" type="ORF">H5V44_10935</name>
</gene>
<dbReference type="GO" id="GO:0016874">
    <property type="term" value="F:ligase activity"/>
    <property type="evidence" value="ECO:0007669"/>
    <property type="project" value="UniProtKB-KW"/>
</dbReference>
<reference evidence="2 3" key="1">
    <citation type="submission" date="2020-08" db="EMBL/GenBank/DDBJ databases">
        <authorList>
            <person name="Seo M.-J."/>
        </authorList>
    </citation>
    <scope>NUCLEOTIDE SEQUENCE [LARGE SCALE GENOMIC DNA]</scope>
    <source>
        <strain evidence="2 3">MBLA0160</strain>
    </source>
</reference>